<dbReference type="OrthoDB" id="7477016at2"/>
<dbReference type="EMBL" id="NTJD01000010">
    <property type="protein sequence ID" value="PCD75738.1"/>
    <property type="molecule type" value="Genomic_DNA"/>
</dbReference>
<accession>A0A2A4CN84</accession>
<dbReference type="InterPro" id="IPR038268">
    <property type="entry name" value="RHH_sf"/>
</dbReference>
<dbReference type="GO" id="GO:0016740">
    <property type="term" value="F:transferase activity"/>
    <property type="evidence" value="ECO:0007669"/>
    <property type="project" value="UniProtKB-KW"/>
</dbReference>
<keyword evidence="3" id="KW-1185">Reference proteome</keyword>
<keyword evidence="2" id="KW-0808">Transferase</keyword>
<protein>
    <submittedName>
        <fullName evidence="2">Aryl-sulfate sulfotransferase</fullName>
    </submittedName>
</protein>
<name>A0A2A4CN84_9RHOB</name>
<organism evidence="2 3">
    <name type="scientific">Pseudothioclava arenosa</name>
    <dbReference type="NCBI Taxonomy" id="1795308"/>
    <lineage>
        <taxon>Bacteria</taxon>
        <taxon>Pseudomonadati</taxon>
        <taxon>Pseudomonadota</taxon>
        <taxon>Alphaproteobacteria</taxon>
        <taxon>Rhodobacterales</taxon>
        <taxon>Paracoccaceae</taxon>
        <taxon>Pseudothioclava</taxon>
    </lineage>
</organism>
<gene>
    <name evidence="2" type="ORF">CLN94_12580</name>
</gene>
<dbReference type="RefSeq" id="WP_096434301.1">
    <property type="nucleotide sequence ID" value="NZ_NTJD01000010.1"/>
</dbReference>
<evidence type="ECO:0000259" key="1">
    <source>
        <dbReference type="Pfam" id="PF13467"/>
    </source>
</evidence>
<dbReference type="AlphaFoldDB" id="A0A2A4CN84"/>
<proteinExistence type="predicted"/>
<evidence type="ECO:0000313" key="2">
    <source>
        <dbReference type="EMBL" id="PCD75738.1"/>
    </source>
</evidence>
<dbReference type="Proteomes" id="UP000243507">
    <property type="component" value="Unassembled WGS sequence"/>
</dbReference>
<dbReference type="Gene3D" id="1.10.3990.20">
    <property type="entry name" value="protein bp1543"/>
    <property type="match status" value="1"/>
</dbReference>
<evidence type="ECO:0000313" key="3">
    <source>
        <dbReference type="Proteomes" id="UP000243507"/>
    </source>
</evidence>
<sequence length="85" mass="9136">MSRPRKHSLTLGGHRTSVSLEDEFWTAFREIAAAEGKGLNELAAEIDAARGIEAGLATAIRLYVLRFYRSSGGSQGSPARTVSSQ</sequence>
<dbReference type="Pfam" id="PF13467">
    <property type="entry name" value="RHH_4"/>
    <property type="match status" value="1"/>
</dbReference>
<reference evidence="2 3" key="1">
    <citation type="submission" date="2017-09" db="EMBL/GenBank/DDBJ databases">
        <title>A multilocus sequence analysis scheme for characterization of bacteria in the genus Thioclava.</title>
        <authorList>
            <person name="Liu Y."/>
            <person name="Shao Z."/>
        </authorList>
    </citation>
    <scope>NUCLEOTIDE SEQUENCE [LARGE SCALE GENOMIC DNA]</scope>
    <source>
        <strain evidence="2 3">CAU 1312</strain>
    </source>
</reference>
<feature type="domain" description="Ribbon-helix-helix" evidence="1">
    <location>
        <begin position="4"/>
        <end position="66"/>
    </location>
</feature>
<comment type="caution">
    <text evidence="2">The sequence shown here is derived from an EMBL/GenBank/DDBJ whole genome shotgun (WGS) entry which is preliminary data.</text>
</comment>
<dbReference type="InterPro" id="IPR027373">
    <property type="entry name" value="RHH_dom"/>
</dbReference>